<feature type="region of interest" description="Disordered" evidence="1">
    <location>
        <begin position="170"/>
        <end position="262"/>
    </location>
</feature>
<accession>A0A183GQW6</accession>
<evidence type="ECO:0000313" key="4">
    <source>
        <dbReference type="Proteomes" id="UP000050761"/>
    </source>
</evidence>
<accession>A0A3P8DC13</accession>
<keyword evidence="4" id="KW-1185">Reference proteome</keyword>
<proteinExistence type="predicted"/>
<dbReference type="Proteomes" id="UP000050761">
    <property type="component" value="Unassembled WGS sequence"/>
</dbReference>
<feature type="domain" description="Integrase catalytic" evidence="2">
    <location>
        <begin position="1"/>
        <end position="78"/>
    </location>
</feature>
<dbReference type="SUPFAM" id="SSF53098">
    <property type="entry name" value="Ribonuclease H-like"/>
    <property type="match status" value="1"/>
</dbReference>
<dbReference type="InterPro" id="IPR001584">
    <property type="entry name" value="Integrase_cat-core"/>
</dbReference>
<dbReference type="InterPro" id="IPR012337">
    <property type="entry name" value="RNaseH-like_sf"/>
</dbReference>
<organism evidence="4 5">
    <name type="scientific">Heligmosomoides polygyrus</name>
    <name type="common">Parasitic roundworm</name>
    <dbReference type="NCBI Taxonomy" id="6339"/>
    <lineage>
        <taxon>Eukaryota</taxon>
        <taxon>Metazoa</taxon>
        <taxon>Ecdysozoa</taxon>
        <taxon>Nematoda</taxon>
        <taxon>Chromadorea</taxon>
        <taxon>Rhabditida</taxon>
        <taxon>Rhabditina</taxon>
        <taxon>Rhabditomorpha</taxon>
        <taxon>Strongyloidea</taxon>
        <taxon>Heligmosomidae</taxon>
        <taxon>Heligmosomoides</taxon>
    </lineage>
</organism>
<dbReference type="EMBL" id="UZAH01037323">
    <property type="protein sequence ID" value="VDP49017.1"/>
    <property type="molecule type" value="Genomic_DNA"/>
</dbReference>
<gene>
    <name evidence="3" type="ORF">HPBE_LOCUS25085</name>
</gene>
<sequence>MELGRLLRINHYFTTPYHHEGNGPCERVFATFQEVLRTYIREDQSDWDLYLPSCTFAYNTSTHSSTNESPFFLVFGRDPILNIDLLLQHKRERHLQVDVDYGLYKESLINSLHEAWNIAAARNRLLFLRQQTTNPPIPPSLAGPYSDSRTPQSSFHFSDITPQLERLNIAEPSDSTPQGTPAPKPPALTEPSTSRADAQISEPQSSMSKSSTLPSTSRNPTSLSAPRRQHTPASSTSTPSSAVPPKSERLSQPEAMPTLDEA</sequence>
<feature type="compositionally biased region" description="Low complexity" evidence="1">
    <location>
        <begin position="205"/>
        <end position="217"/>
    </location>
</feature>
<dbReference type="Gene3D" id="3.30.420.10">
    <property type="entry name" value="Ribonuclease H-like superfamily/Ribonuclease H"/>
    <property type="match status" value="1"/>
</dbReference>
<reference evidence="5" key="2">
    <citation type="submission" date="2019-09" db="UniProtKB">
        <authorList>
            <consortium name="WormBaseParasite"/>
        </authorList>
    </citation>
    <scope>IDENTIFICATION</scope>
</reference>
<dbReference type="PANTHER" id="PTHR47266">
    <property type="entry name" value="ENDONUCLEASE-RELATED"/>
    <property type="match status" value="1"/>
</dbReference>
<protein>
    <submittedName>
        <fullName evidence="5">Integrase catalytic domain-containing protein</fullName>
    </submittedName>
</protein>
<feature type="compositionally biased region" description="Low complexity" evidence="1">
    <location>
        <begin position="231"/>
        <end position="245"/>
    </location>
</feature>
<name>A0A183GQW6_HELPZ</name>
<reference evidence="3 4" key="1">
    <citation type="submission" date="2018-11" db="EMBL/GenBank/DDBJ databases">
        <authorList>
            <consortium name="Pathogen Informatics"/>
        </authorList>
    </citation>
    <scope>NUCLEOTIDE SEQUENCE [LARGE SCALE GENOMIC DNA]</scope>
</reference>
<dbReference type="AlphaFoldDB" id="A0A183GQW6"/>
<dbReference type="InterPro" id="IPR052160">
    <property type="entry name" value="Gypsy_RT_Integrase-like"/>
</dbReference>
<feature type="compositionally biased region" description="Polar residues" evidence="1">
    <location>
        <begin position="190"/>
        <end position="204"/>
    </location>
</feature>
<evidence type="ECO:0000313" key="5">
    <source>
        <dbReference type="WBParaSite" id="HPBE_0002508601-mRNA-1"/>
    </source>
</evidence>
<feature type="compositionally biased region" description="Polar residues" evidence="1">
    <location>
        <begin position="147"/>
        <end position="156"/>
    </location>
</feature>
<dbReference type="GO" id="GO:0003676">
    <property type="term" value="F:nucleic acid binding"/>
    <property type="evidence" value="ECO:0007669"/>
    <property type="project" value="InterPro"/>
</dbReference>
<evidence type="ECO:0000256" key="1">
    <source>
        <dbReference type="SAM" id="MobiDB-lite"/>
    </source>
</evidence>
<evidence type="ECO:0000259" key="2">
    <source>
        <dbReference type="PROSITE" id="PS50994"/>
    </source>
</evidence>
<dbReference type="OrthoDB" id="5865975at2759"/>
<dbReference type="GO" id="GO:0015074">
    <property type="term" value="P:DNA integration"/>
    <property type="evidence" value="ECO:0007669"/>
    <property type="project" value="InterPro"/>
</dbReference>
<dbReference type="InterPro" id="IPR036397">
    <property type="entry name" value="RNaseH_sf"/>
</dbReference>
<evidence type="ECO:0000313" key="3">
    <source>
        <dbReference type="EMBL" id="VDP49017.1"/>
    </source>
</evidence>
<dbReference type="PROSITE" id="PS50994">
    <property type="entry name" value="INTEGRASE"/>
    <property type="match status" value="1"/>
</dbReference>
<dbReference type="WBParaSite" id="HPBE_0002508601-mRNA-1">
    <property type="protein sequence ID" value="HPBE_0002508601-mRNA-1"/>
    <property type="gene ID" value="HPBE_0002508601"/>
</dbReference>
<feature type="region of interest" description="Disordered" evidence="1">
    <location>
        <begin position="135"/>
        <end position="156"/>
    </location>
</feature>